<dbReference type="InParanoid" id="A0A098D8T1"/>
<accession>A0A0E0RVT4</accession>
<reference evidence="2" key="4">
    <citation type="submission" date="2017-01" db="UniProtKB">
        <authorList>
            <consortium name="EnsemblFungi"/>
        </authorList>
    </citation>
    <scope>IDENTIFICATION</scope>
    <source>
        <strain evidence="2">PH-1 / ATCC MYA-4620 / FGSC 9075 / NRRL 31084</strain>
    </source>
</reference>
<reference evidence="2 3" key="2">
    <citation type="journal article" date="2010" name="Nature">
        <title>Comparative genomics reveals mobile pathogenicity chromosomes in Fusarium.</title>
        <authorList>
            <person name="Ma L.J."/>
            <person name="van der Does H.C."/>
            <person name="Borkovich K.A."/>
            <person name="Coleman J.J."/>
            <person name="Daboussi M.J."/>
            <person name="Di Pietro A."/>
            <person name="Dufresne M."/>
            <person name="Freitag M."/>
            <person name="Grabherr M."/>
            <person name="Henrissat B."/>
            <person name="Houterman P.M."/>
            <person name="Kang S."/>
            <person name="Shim W.B."/>
            <person name="Woloshuk C."/>
            <person name="Xie X."/>
            <person name="Xu J.R."/>
            <person name="Antoniw J."/>
            <person name="Baker S.E."/>
            <person name="Bluhm B.H."/>
            <person name="Breakspear A."/>
            <person name="Brown D.W."/>
            <person name="Butchko R.A."/>
            <person name="Chapman S."/>
            <person name="Coulson R."/>
            <person name="Coutinho P.M."/>
            <person name="Danchin E.G."/>
            <person name="Diener A."/>
            <person name="Gale L.R."/>
            <person name="Gardiner D.M."/>
            <person name="Goff S."/>
            <person name="Hammond-Kosack K.E."/>
            <person name="Hilburn K."/>
            <person name="Hua-Van A."/>
            <person name="Jonkers W."/>
            <person name="Kazan K."/>
            <person name="Kodira C.D."/>
            <person name="Koehrsen M."/>
            <person name="Kumar L."/>
            <person name="Lee Y.H."/>
            <person name="Li L."/>
            <person name="Manners J.M."/>
            <person name="Miranda-Saavedra D."/>
            <person name="Mukherjee M."/>
            <person name="Park G."/>
            <person name="Park J."/>
            <person name="Park S.Y."/>
            <person name="Proctor R.H."/>
            <person name="Regev A."/>
            <person name="Ruiz-Roldan M.C."/>
            <person name="Sain D."/>
            <person name="Sakthikumar S."/>
            <person name="Sykes S."/>
            <person name="Schwartz D.C."/>
            <person name="Turgeon B.G."/>
            <person name="Wapinski I."/>
            <person name="Yoder O."/>
            <person name="Young S."/>
            <person name="Zeng Q."/>
            <person name="Zhou S."/>
            <person name="Galagan J."/>
            <person name="Cuomo C.A."/>
            <person name="Kistler H.C."/>
            <person name="Rep M."/>
        </authorList>
    </citation>
    <scope>GENOME REANNOTATION</scope>
    <source>
        <strain evidence="3">ATCC MYA-4620 / CBS 123657 / FGSC 9075 / NRRL 31084 / PH-1</strain>
        <strain evidence="2">PH-1 / ATCC MYA-4620 / FGSC 9075 / NRRL 31084</strain>
    </source>
</reference>
<protein>
    <submittedName>
        <fullName evidence="1">Chromosome 1, complete genome</fullName>
    </submittedName>
</protein>
<organism evidence="1 3">
    <name type="scientific">Gibberella zeae (strain ATCC MYA-4620 / CBS 123657 / FGSC 9075 / NRRL 31084 / PH-1)</name>
    <name type="common">Wheat head blight fungus</name>
    <name type="synonym">Fusarium graminearum</name>
    <dbReference type="NCBI Taxonomy" id="229533"/>
    <lineage>
        <taxon>Eukaryota</taxon>
        <taxon>Fungi</taxon>
        <taxon>Dikarya</taxon>
        <taxon>Ascomycota</taxon>
        <taxon>Pezizomycotina</taxon>
        <taxon>Sordariomycetes</taxon>
        <taxon>Hypocreomycetidae</taxon>
        <taxon>Hypocreales</taxon>
        <taxon>Nectriaceae</taxon>
        <taxon>Fusarium</taxon>
    </lineage>
</organism>
<keyword evidence="3" id="KW-1185">Reference proteome</keyword>
<evidence type="ECO:0000313" key="2">
    <source>
        <dbReference type="EnsemblFungi" id="CEF75359"/>
    </source>
</evidence>
<evidence type="ECO:0000313" key="1">
    <source>
        <dbReference type="EMBL" id="CEF75359.1"/>
    </source>
</evidence>
<reference evidence="2 3" key="1">
    <citation type="journal article" date="2007" name="Science">
        <title>The Fusarium graminearum genome reveals a link between localized polymorphism and pathogen specialization.</title>
        <authorList>
            <person name="Cuomo C.A."/>
            <person name="Gueldener U."/>
            <person name="Xu J.-R."/>
            <person name="Trail F."/>
            <person name="Turgeon B.G."/>
            <person name="Di Pietro A."/>
            <person name="Walton J.D."/>
            <person name="Ma L.-J."/>
            <person name="Baker S.E."/>
            <person name="Rep M."/>
            <person name="Adam G."/>
            <person name="Antoniw J."/>
            <person name="Baldwin T."/>
            <person name="Calvo S.E."/>
            <person name="Chang Y.-L."/>
            <person name="DeCaprio D."/>
            <person name="Gale L.R."/>
            <person name="Gnerre S."/>
            <person name="Goswami R.S."/>
            <person name="Hammond-Kosack K."/>
            <person name="Harris L.J."/>
            <person name="Hilburn K."/>
            <person name="Kennell J.C."/>
            <person name="Kroken S."/>
            <person name="Magnuson J.K."/>
            <person name="Mannhaupt G."/>
            <person name="Mauceli E.W."/>
            <person name="Mewes H.-W."/>
            <person name="Mitterbauer R."/>
            <person name="Muehlbauer G."/>
            <person name="Muensterkoetter M."/>
            <person name="Nelson D."/>
            <person name="O'Donnell K."/>
            <person name="Ouellet T."/>
            <person name="Qi W."/>
            <person name="Quesneville H."/>
            <person name="Roncero M.I.G."/>
            <person name="Seong K.-Y."/>
            <person name="Tetko I.V."/>
            <person name="Urban M."/>
            <person name="Waalwijk C."/>
            <person name="Ward T.J."/>
            <person name="Yao J."/>
            <person name="Birren B.W."/>
            <person name="Kistler H.C."/>
        </authorList>
    </citation>
    <scope>NUCLEOTIDE SEQUENCE [LARGE SCALE GENOMIC DNA]</scope>
    <source>
        <strain evidence="3">ATCC MYA-4620 / CBS 123657 / FGSC 9075 / NRRL 31084 / PH-1</strain>
        <strain evidence="2">PH-1 / ATCC MYA-4620 / FGSC 9075 / NRRL 31084</strain>
    </source>
</reference>
<dbReference type="VEuPathDB" id="FungiDB:FGRAMPH1_01G07109"/>
<dbReference type="AlphaFoldDB" id="A0A098D8T1"/>
<name>A0A098D8T1_GIBZE</name>
<evidence type="ECO:0000313" key="3">
    <source>
        <dbReference type="Proteomes" id="UP000070720"/>
    </source>
</evidence>
<dbReference type="EnsemblFungi" id="CEF75359">
    <property type="protein sequence ID" value="CEF75359"/>
    <property type="gene ID" value="FGRRES_15575"/>
</dbReference>
<accession>A0A098D8T1</accession>
<gene>
    <name evidence="1" type="ORF">FGRAMPH1_01T07109</name>
</gene>
<dbReference type="EMBL" id="HG970332">
    <property type="protein sequence ID" value="CEF75359.1"/>
    <property type="molecule type" value="Genomic_DNA"/>
</dbReference>
<dbReference type="Proteomes" id="UP000070720">
    <property type="component" value="Chromosome 1"/>
</dbReference>
<proteinExistence type="predicted"/>
<reference evidence="1 3" key="3">
    <citation type="journal article" date="2015" name="BMC Genomics">
        <title>The completed genome sequence of the pathogenic ascomycete fungus Fusarium graminearum.</title>
        <authorList>
            <person name="King R."/>
            <person name="Urban M."/>
            <person name="Hammond-Kosack M.C."/>
            <person name="Hassani-Pak K."/>
            <person name="Hammond-Kosack K.E."/>
        </authorList>
    </citation>
    <scope>NUCLEOTIDE SEQUENCE [LARGE SCALE GENOMIC DNA]</scope>
    <source>
        <strain evidence="3">ATCC MYA-4620 / CBS 123657 / FGSC 9075 / NRRL 31084 / PH-1</strain>
        <strain evidence="1">PH-1</strain>
    </source>
</reference>
<sequence length="70" mass="7872">MKETAEPRQSVWGNKIGTEIIAIVQLVGVVTLPLGQQVSRHYVEGELAVMWYIQQRGLKLESRKGPKRGL</sequence>